<feature type="region of interest" description="Disordered" evidence="1">
    <location>
        <begin position="64"/>
        <end position="141"/>
    </location>
</feature>
<reference evidence="2 3" key="2">
    <citation type="journal article" date="2017" name="Genome Biol.">
        <title>New reference genome sequences of hot pepper reveal the massive evolution of plant disease-resistance genes by retroduplication.</title>
        <authorList>
            <person name="Kim S."/>
            <person name="Park J."/>
            <person name="Yeom S.I."/>
            <person name="Kim Y.M."/>
            <person name="Seo E."/>
            <person name="Kim K.T."/>
            <person name="Kim M.S."/>
            <person name="Lee J.M."/>
            <person name="Cheong K."/>
            <person name="Shin H.S."/>
            <person name="Kim S.B."/>
            <person name="Han K."/>
            <person name="Lee J."/>
            <person name="Park M."/>
            <person name="Lee H.A."/>
            <person name="Lee H.Y."/>
            <person name="Lee Y."/>
            <person name="Oh S."/>
            <person name="Lee J.H."/>
            <person name="Choi E."/>
            <person name="Choi E."/>
            <person name="Lee S.E."/>
            <person name="Jeon J."/>
            <person name="Kim H."/>
            <person name="Choi G."/>
            <person name="Song H."/>
            <person name="Lee J."/>
            <person name="Lee S.C."/>
            <person name="Kwon J.K."/>
            <person name="Lee H.Y."/>
            <person name="Koo N."/>
            <person name="Hong Y."/>
            <person name="Kim R.W."/>
            <person name="Kang W.H."/>
            <person name="Huh J.H."/>
            <person name="Kang B.C."/>
            <person name="Yang T.J."/>
            <person name="Lee Y.H."/>
            <person name="Bennetzen J.L."/>
            <person name="Choi D."/>
        </authorList>
    </citation>
    <scope>NUCLEOTIDE SEQUENCE [LARGE SCALE GENOMIC DNA]</scope>
    <source>
        <strain evidence="3">cv. CM334</strain>
    </source>
</reference>
<name>A0A2G2YLG7_CAPAN</name>
<gene>
    <name evidence="2" type="ORF">T459_25690</name>
</gene>
<protein>
    <submittedName>
        <fullName evidence="2">Uncharacterized protein</fullName>
    </submittedName>
</protein>
<feature type="compositionally biased region" description="Polar residues" evidence="1">
    <location>
        <begin position="65"/>
        <end position="79"/>
    </location>
</feature>
<dbReference type="Gramene" id="PHT70586">
    <property type="protein sequence ID" value="PHT70586"/>
    <property type="gene ID" value="T459_25690"/>
</dbReference>
<dbReference type="EMBL" id="AYRZ02000010">
    <property type="protein sequence ID" value="PHT70586.1"/>
    <property type="molecule type" value="Genomic_DNA"/>
</dbReference>
<proteinExistence type="predicted"/>
<comment type="caution">
    <text evidence="2">The sequence shown here is derived from an EMBL/GenBank/DDBJ whole genome shotgun (WGS) entry which is preliminary data.</text>
</comment>
<evidence type="ECO:0000313" key="3">
    <source>
        <dbReference type="Proteomes" id="UP000222542"/>
    </source>
</evidence>
<evidence type="ECO:0000313" key="2">
    <source>
        <dbReference type="EMBL" id="PHT70586.1"/>
    </source>
</evidence>
<organism evidence="2 3">
    <name type="scientific">Capsicum annuum</name>
    <name type="common">Capsicum pepper</name>
    <dbReference type="NCBI Taxonomy" id="4072"/>
    <lineage>
        <taxon>Eukaryota</taxon>
        <taxon>Viridiplantae</taxon>
        <taxon>Streptophyta</taxon>
        <taxon>Embryophyta</taxon>
        <taxon>Tracheophyta</taxon>
        <taxon>Spermatophyta</taxon>
        <taxon>Magnoliopsida</taxon>
        <taxon>eudicotyledons</taxon>
        <taxon>Gunneridae</taxon>
        <taxon>Pentapetalae</taxon>
        <taxon>asterids</taxon>
        <taxon>lamiids</taxon>
        <taxon>Solanales</taxon>
        <taxon>Solanaceae</taxon>
        <taxon>Solanoideae</taxon>
        <taxon>Capsiceae</taxon>
        <taxon>Capsicum</taxon>
    </lineage>
</organism>
<sequence>MGEWVETPKYWKWRSFTIVTIPIPIRRNNSYDEFVASIMQSGNLDCDRATWPILRINMVERSFEGSLNSSPTPPRSSTVDNNLIDDDLNDYENDDDYPINMEDDSMHMRNFSSDSQDDEEDYGTRSQPRYSFTDGTNLYCG</sequence>
<reference evidence="2 3" key="1">
    <citation type="journal article" date="2014" name="Nat. Genet.">
        <title>Genome sequence of the hot pepper provides insights into the evolution of pungency in Capsicum species.</title>
        <authorList>
            <person name="Kim S."/>
            <person name="Park M."/>
            <person name="Yeom S.I."/>
            <person name="Kim Y.M."/>
            <person name="Lee J.M."/>
            <person name="Lee H.A."/>
            <person name="Seo E."/>
            <person name="Choi J."/>
            <person name="Cheong K."/>
            <person name="Kim K.T."/>
            <person name="Jung K."/>
            <person name="Lee G.W."/>
            <person name="Oh S.K."/>
            <person name="Bae C."/>
            <person name="Kim S.B."/>
            <person name="Lee H.Y."/>
            <person name="Kim S.Y."/>
            <person name="Kim M.S."/>
            <person name="Kang B.C."/>
            <person name="Jo Y.D."/>
            <person name="Yang H.B."/>
            <person name="Jeong H.J."/>
            <person name="Kang W.H."/>
            <person name="Kwon J.K."/>
            <person name="Shin C."/>
            <person name="Lim J.Y."/>
            <person name="Park J.H."/>
            <person name="Huh J.H."/>
            <person name="Kim J.S."/>
            <person name="Kim B.D."/>
            <person name="Cohen O."/>
            <person name="Paran I."/>
            <person name="Suh M.C."/>
            <person name="Lee S.B."/>
            <person name="Kim Y.K."/>
            <person name="Shin Y."/>
            <person name="Noh S.J."/>
            <person name="Park J."/>
            <person name="Seo Y.S."/>
            <person name="Kwon S.Y."/>
            <person name="Kim H.A."/>
            <person name="Park J.M."/>
            <person name="Kim H.J."/>
            <person name="Choi S.B."/>
            <person name="Bosland P.W."/>
            <person name="Reeves G."/>
            <person name="Jo S.H."/>
            <person name="Lee B.W."/>
            <person name="Cho H.T."/>
            <person name="Choi H.S."/>
            <person name="Lee M.S."/>
            <person name="Yu Y."/>
            <person name="Do Choi Y."/>
            <person name="Park B.S."/>
            <person name="van Deynze A."/>
            <person name="Ashrafi H."/>
            <person name="Hill T."/>
            <person name="Kim W.T."/>
            <person name="Pai H.S."/>
            <person name="Ahn H.K."/>
            <person name="Yeam I."/>
            <person name="Giovannoni J.J."/>
            <person name="Rose J.K."/>
            <person name="Sorensen I."/>
            <person name="Lee S.J."/>
            <person name="Kim R.W."/>
            <person name="Choi I.Y."/>
            <person name="Choi B.S."/>
            <person name="Lim J.S."/>
            <person name="Lee Y.H."/>
            <person name="Choi D."/>
        </authorList>
    </citation>
    <scope>NUCLEOTIDE SEQUENCE [LARGE SCALE GENOMIC DNA]</scope>
    <source>
        <strain evidence="3">cv. CM334</strain>
    </source>
</reference>
<keyword evidence="3" id="KW-1185">Reference proteome</keyword>
<feature type="compositionally biased region" description="Acidic residues" evidence="1">
    <location>
        <begin position="83"/>
        <end position="103"/>
    </location>
</feature>
<evidence type="ECO:0000256" key="1">
    <source>
        <dbReference type="SAM" id="MobiDB-lite"/>
    </source>
</evidence>
<feature type="compositionally biased region" description="Polar residues" evidence="1">
    <location>
        <begin position="124"/>
        <end position="141"/>
    </location>
</feature>
<dbReference type="AlphaFoldDB" id="A0A2G2YLG7"/>
<dbReference type="Proteomes" id="UP000222542">
    <property type="component" value="Unassembled WGS sequence"/>
</dbReference>
<accession>A0A2G2YLG7</accession>